<reference evidence="2 3" key="1">
    <citation type="submission" date="2018-03" db="EMBL/GenBank/DDBJ databases">
        <title>Complete genome sequence of Pseudomonas fluorescens sp. G7.</title>
        <authorList>
            <person name="Gao C.-H."/>
            <person name="Li Z."/>
            <person name="Cai P."/>
        </authorList>
    </citation>
    <scope>NUCLEOTIDE SEQUENCE [LARGE SCALE GENOMIC DNA]</scope>
    <source>
        <strain evidence="2 3">G7</strain>
    </source>
</reference>
<evidence type="ECO:0000313" key="2">
    <source>
        <dbReference type="EMBL" id="QJP93884.1"/>
    </source>
</evidence>
<gene>
    <name evidence="2" type="ORF">C6Y56_04510</name>
</gene>
<accession>A0A7Z3GYZ2</accession>
<organism evidence="2 3">
    <name type="scientific">Pseudomonas fluorescens</name>
    <dbReference type="NCBI Taxonomy" id="294"/>
    <lineage>
        <taxon>Bacteria</taxon>
        <taxon>Pseudomonadati</taxon>
        <taxon>Pseudomonadota</taxon>
        <taxon>Gammaproteobacteria</taxon>
        <taxon>Pseudomonadales</taxon>
        <taxon>Pseudomonadaceae</taxon>
        <taxon>Pseudomonas</taxon>
    </lineage>
</organism>
<keyword evidence="1" id="KW-0812">Transmembrane</keyword>
<evidence type="ECO:0000313" key="3">
    <source>
        <dbReference type="Proteomes" id="UP000501669"/>
    </source>
</evidence>
<name>A0A7Z3GYZ2_PSEFL</name>
<feature type="transmembrane region" description="Helical" evidence="1">
    <location>
        <begin position="24"/>
        <end position="46"/>
    </location>
</feature>
<keyword evidence="1" id="KW-1133">Transmembrane helix</keyword>
<dbReference type="Proteomes" id="UP000501669">
    <property type="component" value="Chromosome"/>
</dbReference>
<protein>
    <submittedName>
        <fullName evidence="2">Uncharacterized protein</fullName>
    </submittedName>
</protein>
<dbReference type="EMBL" id="CP027561">
    <property type="protein sequence ID" value="QJP93884.1"/>
    <property type="molecule type" value="Genomic_DNA"/>
</dbReference>
<sequence length="141" mass="15913">MTTQKIYNFEPQPDFDDGDVTIKWRGVTLTSTIVFFTSGLITASYLKPVSTSKSKGGTQHDTFVVSLLEGPYHNFQQSYERGVTEHHFQWALNYDSVMHYPDTGTVTGKFTTGYAGIEATIHMIFADRSVAEITFKARKRT</sequence>
<dbReference type="RefSeq" id="WP_169428883.1">
    <property type="nucleotide sequence ID" value="NZ_CP027561.1"/>
</dbReference>
<proteinExistence type="predicted"/>
<dbReference type="AlphaFoldDB" id="A0A7Z3GYZ2"/>
<keyword evidence="1" id="KW-0472">Membrane</keyword>
<evidence type="ECO:0000256" key="1">
    <source>
        <dbReference type="SAM" id="Phobius"/>
    </source>
</evidence>